<feature type="compositionally biased region" description="Low complexity" evidence="2">
    <location>
        <begin position="156"/>
        <end position="179"/>
    </location>
</feature>
<dbReference type="EMBL" id="NEVL01000007">
    <property type="protein sequence ID" value="OZI28234.1"/>
    <property type="molecule type" value="Genomic_DNA"/>
</dbReference>
<reference evidence="4 5" key="1">
    <citation type="submission" date="2017-05" db="EMBL/GenBank/DDBJ databases">
        <title>Complete and WGS of Bordetella genogroups.</title>
        <authorList>
            <person name="Spilker T."/>
            <person name="LiPuma J."/>
        </authorList>
    </citation>
    <scope>NUCLEOTIDE SEQUENCE [LARGE SCALE GENOMIC DNA]</scope>
    <source>
        <strain evidence="4 5">AU17610</strain>
    </source>
</reference>
<accession>A0A261RT52</accession>
<keyword evidence="3" id="KW-0732">Signal</keyword>
<feature type="signal peptide" evidence="3">
    <location>
        <begin position="1"/>
        <end position="36"/>
    </location>
</feature>
<feature type="chain" id="PRO_5012153163" evidence="3">
    <location>
        <begin position="37"/>
        <end position="201"/>
    </location>
</feature>
<feature type="coiled-coil region" evidence="1">
    <location>
        <begin position="72"/>
        <end position="106"/>
    </location>
</feature>
<protein>
    <submittedName>
        <fullName evidence="4">Uncharacterized protein</fullName>
    </submittedName>
</protein>
<dbReference type="AlphaFoldDB" id="A0A261RT52"/>
<proteinExistence type="predicted"/>
<gene>
    <name evidence="4" type="ORF">CEG14_25310</name>
</gene>
<dbReference type="Proteomes" id="UP000217005">
    <property type="component" value="Unassembled WGS sequence"/>
</dbReference>
<organism evidence="4 5">
    <name type="scientific">Bordetella genomosp. 1</name>
    <dbReference type="NCBI Taxonomy" id="1395607"/>
    <lineage>
        <taxon>Bacteria</taxon>
        <taxon>Pseudomonadati</taxon>
        <taxon>Pseudomonadota</taxon>
        <taxon>Betaproteobacteria</taxon>
        <taxon>Burkholderiales</taxon>
        <taxon>Alcaligenaceae</taxon>
        <taxon>Bordetella</taxon>
    </lineage>
</organism>
<evidence type="ECO:0000313" key="5">
    <source>
        <dbReference type="Proteomes" id="UP000217005"/>
    </source>
</evidence>
<feature type="region of interest" description="Disordered" evidence="2">
    <location>
        <begin position="156"/>
        <end position="201"/>
    </location>
</feature>
<name>A0A261RT52_9BORD</name>
<comment type="caution">
    <text evidence="4">The sequence shown here is derived from an EMBL/GenBank/DDBJ whole genome shotgun (WGS) entry which is preliminary data.</text>
</comment>
<evidence type="ECO:0000256" key="2">
    <source>
        <dbReference type="SAM" id="MobiDB-lite"/>
    </source>
</evidence>
<evidence type="ECO:0000313" key="4">
    <source>
        <dbReference type="EMBL" id="OZI28234.1"/>
    </source>
</evidence>
<sequence>MMRAYSGKSACQTRAGQLRLAAGALLLALGSMSVQAAGVQADEIKWPSLLESSLVAIDAANGLPVYVRLTELKEATRNIDKLQQGNEALKRQVEEQAGVIQALRRTGDEQAKALADLRRGLEQQGKVVDKSAGGNQVNDLQRSVAQLQKELAAVQRDASAAQQAAKSAQQDAKSAQQEARSARDSAGDAQRSVSDLSRRVK</sequence>
<evidence type="ECO:0000256" key="1">
    <source>
        <dbReference type="SAM" id="Coils"/>
    </source>
</evidence>
<evidence type="ECO:0000256" key="3">
    <source>
        <dbReference type="SAM" id="SignalP"/>
    </source>
</evidence>
<keyword evidence="1" id="KW-0175">Coiled coil</keyword>